<dbReference type="PRINTS" id="PR00722">
    <property type="entry name" value="CHYMOTRYPSIN"/>
</dbReference>
<dbReference type="PROSITE" id="PS50240">
    <property type="entry name" value="TRYPSIN_DOM"/>
    <property type="match status" value="1"/>
</dbReference>
<organism evidence="5 6">
    <name type="scientific">Halocynthiibacter styelae</name>
    <dbReference type="NCBI Taxonomy" id="2761955"/>
    <lineage>
        <taxon>Bacteria</taxon>
        <taxon>Pseudomonadati</taxon>
        <taxon>Pseudomonadota</taxon>
        <taxon>Alphaproteobacteria</taxon>
        <taxon>Rhodobacterales</taxon>
        <taxon>Paracoccaceae</taxon>
        <taxon>Halocynthiibacter</taxon>
    </lineage>
</organism>
<evidence type="ECO:0000256" key="2">
    <source>
        <dbReference type="SAM" id="MobiDB-lite"/>
    </source>
</evidence>
<proteinExistence type="predicted"/>
<dbReference type="InterPro" id="IPR050966">
    <property type="entry name" value="Glutamyl_endopeptidase"/>
</dbReference>
<gene>
    <name evidence="5" type="ORF">H1D41_13175</name>
</gene>
<dbReference type="InterPro" id="IPR009003">
    <property type="entry name" value="Peptidase_S1_PA"/>
</dbReference>
<evidence type="ECO:0000313" key="5">
    <source>
        <dbReference type="EMBL" id="MBI1494591.1"/>
    </source>
</evidence>
<keyword evidence="6" id="KW-1185">Reference proteome</keyword>
<dbReference type="InterPro" id="IPR001254">
    <property type="entry name" value="Trypsin_dom"/>
</dbReference>
<dbReference type="RefSeq" id="WP_228849344.1">
    <property type="nucleotide sequence ID" value="NZ_JADCKQ010000010.1"/>
</dbReference>
<dbReference type="Gene3D" id="2.40.10.10">
    <property type="entry name" value="Trypsin-like serine proteases"/>
    <property type="match status" value="2"/>
</dbReference>
<evidence type="ECO:0000256" key="3">
    <source>
        <dbReference type="SAM" id="SignalP"/>
    </source>
</evidence>
<evidence type="ECO:0000259" key="4">
    <source>
        <dbReference type="PROSITE" id="PS50240"/>
    </source>
</evidence>
<dbReference type="PROSITE" id="PS00134">
    <property type="entry name" value="TRYPSIN_HIS"/>
    <property type="match status" value="1"/>
</dbReference>
<feature type="chain" id="PRO_5035170129" evidence="3">
    <location>
        <begin position="21"/>
        <end position="274"/>
    </location>
</feature>
<evidence type="ECO:0000313" key="6">
    <source>
        <dbReference type="Proteomes" id="UP000640583"/>
    </source>
</evidence>
<dbReference type="InterPro" id="IPR001314">
    <property type="entry name" value="Peptidase_S1A"/>
</dbReference>
<dbReference type="PANTHER" id="PTHR15462:SF8">
    <property type="entry name" value="SERINE PROTEASE"/>
    <property type="match status" value="1"/>
</dbReference>
<dbReference type="InterPro" id="IPR018114">
    <property type="entry name" value="TRYPSIN_HIS"/>
</dbReference>
<keyword evidence="1 3" id="KW-0732">Signal</keyword>
<dbReference type="InterPro" id="IPR043504">
    <property type="entry name" value="Peptidase_S1_PA_chymotrypsin"/>
</dbReference>
<keyword evidence="5" id="KW-0378">Hydrolase</keyword>
<dbReference type="PANTHER" id="PTHR15462">
    <property type="entry name" value="SERINE PROTEASE"/>
    <property type="match status" value="1"/>
</dbReference>
<dbReference type="AlphaFoldDB" id="A0A8J7LQ46"/>
<dbReference type="Proteomes" id="UP000640583">
    <property type="component" value="Unassembled WGS sequence"/>
</dbReference>
<evidence type="ECO:0000256" key="1">
    <source>
        <dbReference type="ARBA" id="ARBA00022729"/>
    </source>
</evidence>
<name>A0A8J7LQ46_9RHOB</name>
<dbReference type="Pfam" id="PF13365">
    <property type="entry name" value="Trypsin_2"/>
    <property type="match status" value="1"/>
</dbReference>
<accession>A0A8J7LQ46</accession>
<protein>
    <submittedName>
        <fullName evidence="5">Trypsin-like serine protease</fullName>
    </submittedName>
</protein>
<comment type="caution">
    <text evidence="5">The sequence shown here is derived from an EMBL/GenBank/DDBJ whole genome shotgun (WGS) entry which is preliminary data.</text>
</comment>
<dbReference type="EMBL" id="JADCKQ010000010">
    <property type="protein sequence ID" value="MBI1494591.1"/>
    <property type="molecule type" value="Genomic_DNA"/>
</dbReference>
<dbReference type="SUPFAM" id="SSF50494">
    <property type="entry name" value="Trypsin-like serine proteases"/>
    <property type="match status" value="1"/>
</dbReference>
<feature type="signal peptide" evidence="3">
    <location>
        <begin position="1"/>
        <end position="20"/>
    </location>
</feature>
<dbReference type="GO" id="GO:0006508">
    <property type="term" value="P:proteolysis"/>
    <property type="evidence" value="ECO:0007669"/>
    <property type="project" value="UniProtKB-KW"/>
</dbReference>
<sequence>MRFFTGVLLALSLCAGAVSAQDSSATPSELRTLQTGFDVRGLSGIGRLNIDNRIMCSGSLIADDLVLTAAHCLFDPESGQPFEPADIEFLADLRLGRPSATRHASHIALLPEYSPGAADRLQIEHDIALLQLNSPIQSFTISPFALGQSPGPGEDVGIISYAKNRAESPALQDRCHVTAREGLALILTCTVDSGSSGAPVLQIEDGVATVVSVVSALGELENQKVAITTVLDGRVELLMAEIEALPPSTSRGTRRLIQITPDQPDSGGARFLRP</sequence>
<dbReference type="GO" id="GO:0004252">
    <property type="term" value="F:serine-type endopeptidase activity"/>
    <property type="evidence" value="ECO:0007669"/>
    <property type="project" value="InterPro"/>
</dbReference>
<feature type="domain" description="Peptidase S1" evidence="4">
    <location>
        <begin position="13"/>
        <end position="243"/>
    </location>
</feature>
<feature type="region of interest" description="Disordered" evidence="2">
    <location>
        <begin position="249"/>
        <end position="274"/>
    </location>
</feature>
<reference evidence="5" key="1">
    <citation type="submission" date="2020-10" db="EMBL/GenBank/DDBJ databases">
        <title>Paenihalocynthiibacter styelae gen. nov., sp. nov., isolated from stalked sea squirt Styela clava.</title>
        <authorList>
            <person name="Kim Y.-O."/>
            <person name="Yoon J.-H."/>
        </authorList>
    </citation>
    <scope>NUCLEOTIDE SEQUENCE</scope>
    <source>
        <strain evidence="5">MYP1-1</strain>
    </source>
</reference>
<keyword evidence="5" id="KW-0645">Protease</keyword>